<feature type="signal peptide" evidence="3">
    <location>
        <begin position="1"/>
        <end position="25"/>
    </location>
</feature>
<feature type="domain" description="Tyrosinase copper-binding" evidence="4">
    <location>
        <begin position="93"/>
        <end position="304"/>
    </location>
</feature>
<evidence type="ECO:0000313" key="5">
    <source>
        <dbReference type="EMBL" id="KAK7473086.1"/>
    </source>
</evidence>
<dbReference type="PRINTS" id="PR00092">
    <property type="entry name" value="TYROSINASE"/>
</dbReference>
<comment type="caution">
    <text evidence="5">The sequence shown here is derived from an EMBL/GenBank/DDBJ whole genome shotgun (WGS) entry which is preliminary data.</text>
</comment>
<dbReference type="Gene3D" id="1.10.1280.10">
    <property type="entry name" value="Di-copper center containing domain from catechol oxidase"/>
    <property type="match status" value="1"/>
</dbReference>
<keyword evidence="2" id="KW-0186">Copper</keyword>
<protein>
    <recommendedName>
        <fullName evidence="4">Tyrosinase copper-binding domain-containing protein</fullName>
    </recommendedName>
</protein>
<keyword evidence="1" id="KW-0479">Metal-binding</keyword>
<evidence type="ECO:0000313" key="6">
    <source>
        <dbReference type="Proteomes" id="UP001498398"/>
    </source>
</evidence>
<proteinExistence type="predicted"/>
<evidence type="ECO:0000256" key="2">
    <source>
        <dbReference type="ARBA" id="ARBA00023008"/>
    </source>
</evidence>
<keyword evidence="6" id="KW-1185">Reference proteome</keyword>
<feature type="chain" id="PRO_5047129763" description="Tyrosinase copper-binding domain-containing protein" evidence="3">
    <location>
        <begin position="26"/>
        <end position="371"/>
    </location>
</feature>
<dbReference type="PANTHER" id="PTHR11474:SF126">
    <property type="entry name" value="TYROSINASE-LIKE PROTEIN TYR-1-RELATED"/>
    <property type="match status" value="1"/>
</dbReference>
<sequence>MAKMNILFFYVVLHLLSYSITSVRARCASKPSPPKPACTNPSVRKEWRSLSEVERASWIDAVQCLAKLPNSGKFQQVVFPSDIAAYNSSGSWYDDFVYMHMDLNHRIHITGLFLPWHRWYIHVYEKTLREECGYTGVAPYWNWASDASDVYGSSIFDPNPKNGLGGWGNLSNDVEVYDGGFADFKLSYPVPHQLRRNFTLQPYIGLPSDYFPDPEIYANETFTQSEVDYMINNFVGDYKGFQKYFESFSGAHASVHLIIGGDMSGSCPSSAPRDCVGGPTFSANEPIFWLHHAMVDKVFHDWQKANSANAGIFFGGSVEMIENITIYNEYPNGGPAFLNLDSTMPANGLFEEATIGDVIDTTSGILCYTYE</sequence>
<keyword evidence="3" id="KW-0732">Signal</keyword>
<dbReference type="PANTHER" id="PTHR11474">
    <property type="entry name" value="TYROSINASE FAMILY MEMBER"/>
    <property type="match status" value="1"/>
</dbReference>
<dbReference type="Proteomes" id="UP001498398">
    <property type="component" value="Unassembled WGS sequence"/>
</dbReference>
<organism evidence="5 6">
    <name type="scientific">Marasmiellus scandens</name>
    <dbReference type="NCBI Taxonomy" id="2682957"/>
    <lineage>
        <taxon>Eukaryota</taxon>
        <taxon>Fungi</taxon>
        <taxon>Dikarya</taxon>
        <taxon>Basidiomycota</taxon>
        <taxon>Agaricomycotina</taxon>
        <taxon>Agaricomycetes</taxon>
        <taxon>Agaricomycetidae</taxon>
        <taxon>Agaricales</taxon>
        <taxon>Marasmiineae</taxon>
        <taxon>Omphalotaceae</taxon>
        <taxon>Marasmiellus</taxon>
    </lineage>
</organism>
<accession>A0ABR1KCA3</accession>
<dbReference type="InterPro" id="IPR002227">
    <property type="entry name" value="Tyrosinase_Cu-bd"/>
</dbReference>
<evidence type="ECO:0000256" key="1">
    <source>
        <dbReference type="ARBA" id="ARBA00022723"/>
    </source>
</evidence>
<dbReference type="SUPFAM" id="SSF48056">
    <property type="entry name" value="Di-copper centre-containing domain"/>
    <property type="match status" value="1"/>
</dbReference>
<reference evidence="5 6" key="1">
    <citation type="submission" date="2024-01" db="EMBL/GenBank/DDBJ databases">
        <title>A draft genome for the cacao thread blight pathogen Marasmiellus scandens.</title>
        <authorList>
            <person name="Baruah I.K."/>
            <person name="Leung J."/>
            <person name="Bukari Y."/>
            <person name="Amoako-Attah I."/>
            <person name="Meinhardt L.W."/>
            <person name="Bailey B.A."/>
            <person name="Cohen S.P."/>
        </authorList>
    </citation>
    <scope>NUCLEOTIDE SEQUENCE [LARGE SCALE GENOMIC DNA]</scope>
    <source>
        <strain evidence="5 6">GH-19</strain>
    </source>
</reference>
<dbReference type="InterPro" id="IPR050316">
    <property type="entry name" value="Tyrosinase/Hemocyanin"/>
</dbReference>
<gene>
    <name evidence="5" type="ORF">VKT23_001186</name>
</gene>
<evidence type="ECO:0000259" key="4">
    <source>
        <dbReference type="Pfam" id="PF00264"/>
    </source>
</evidence>
<dbReference type="EMBL" id="JBANRG010000001">
    <property type="protein sequence ID" value="KAK7473086.1"/>
    <property type="molecule type" value="Genomic_DNA"/>
</dbReference>
<dbReference type="InterPro" id="IPR008922">
    <property type="entry name" value="Di-copper_centre_dom_sf"/>
</dbReference>
<evidence type="ECO:0000256" key="3">
    <source>
        <dbReference type="SAM" id="SignalP"/>
    </source>
</evidence>
<name>A0ABR1KCA3_9AGAR</name>
<dbReference type="Pfam" id="PF00264">
    <property type="entry name" value="Tyrosinase"/>
    <property type="match status" value="1"/>
</dbReference>